<keyword evidence="4" id="KW-0539">Nucleus</keyword>
<dbReference type="GO" id="GO:0003690">
    <property type="term" value="F:double-stranded DNA binding"/>
    <property type="evidence" value="ECO:0007669"/>
    <property type="project" value="TreeGrafter"/>
</dbReference>
<comment type="subcellular location">
    <subcellularLocation>
        <location evidence="1">Nucleus</location>
    </subcellularLocation>
</comment>
<dbReference type="AlphaFoldDB" id="A0A1R2BHJ1"/>
<dbReference type="GO" id="GO:0120231">
    <property type="term" value="C:DNA recombinase auxiliary factor complex"/>
    <property type="evidence" value="ECO:0007669"/>
    <property type="project" value="TreeGrafter"/>
</dbReference>
<evidence type="ECO:0000256" key="6">
    <source>
        <dbReference type="SAM" id="Coils"/>
    </source>
</evidence>
<dbReference type="Pfam" id="PF07106">
    <property type="entry name" value="WHD_TBPIP"/>
    <property type="match status" value="1"/>
</dbReference>
<evidence type="ECO:0000256" key="5">
    <source>
        <dbReference type="ARBA" id="ARBA00023254"/>
    </source>
</evidence>
<feature type="compositionally biased region" description="Basic and acidic residues" evidence="7">
    <location>
        <begin position="7"/>
        <end position="17"/>
    </location>
</feature>
<dbReference type="OrthoDB" id="272266at2759"/>
<dbReference type="Gene3D" id="1.10.10.10">
    <property type="entry name" value="Winged helix-like DNA-binding domain superfamily/Winged helix DNA-binding domain"/>
    <property type="match status" value="1"/>
</dbReference>
<dbReference type="Proteomes" id="UP000187209">
    <property type="component" value="Unassembled WGS sequence"/>
</dbReference>
<feature type="compositionally biased region" description="Basic and acidic residues" evidence="7">
    <location>
        <begin position="51"/>
        <end position="64"/>
    </location>
</feature>
<feature type="compositionally biased region" description="Basic residues" evidence="7">
    <location>
        <begin position="65"/>
        <end position="74"/>
    </location>
</feature>
<dbReference type="GO" id="GO:0010774">
    <property type="term" value="P:meiotic strand invasion involved in reciprocal meiotic recombination"/>
    <property type="evidence" value="ECO:0007669"/>
    <property type="project" value="TreeGrafter"/>
</dbReference>
<feature type="coiled-coil region" evidence="6">
    <location>
        <begin position="168"/>
        <end position="225"/>
    </location>
</feature>
<gene>
    <name evidence="9" type="ORF">SteCoe_24489</name>
</gene>
<protein>
    <recommendedName>
        <fullName evidence="8">Homologous-pairing protein 2 winged helix domain-containing protein</fullName>
    </recommendedName>
</protein>
<name>A0A1R2BHJ1_9CILI</name>
<comment type="similarity">
    <text evidence="2">Belongs to the HOP2 family.</text>
</comment>
<keyword evidence="6" id="KW-0175">Coiled coil</keyword>
<evidence type="ECO:0000259" key="8">
    <source>
        <dbReference type="Pfam" id="PF07106"/>
    </source>
</evidence>
<dbReference type="GO" id="GO:0120230">
    <property type="term" value="F:recombinase activator activity"/>
    <property type="evidence" value="ECO:0007669"/>
    <property type="project" value="TreeGrafter"/>
</dbReference>
<evidence type="ECO:0000256" key="2">
    <source>
        <dbReference type="ARBA" id="ARBA00007922"/>
    </source>
</evidence>
<feature type="domain" description="Homologous-pairing protein 2 winged helix" evidence="8">
    <location>
        <begin position="96"/>
        <end position="156"/>
    </location>
</feature>
<comment type="caution">
    <text evidence="9">The sequence shown here is derived from an EMBL/GenBank/DDBJ whole genome shotgun (WGS) entry which is preliminary data.</text>
</comment>
<dbReference type="EMBL" id="MPUH01000645">
    <property type="protein sequence ID" value="OMJ76194.1"/>
    <property type="molecule type" value="Genomic_DNA"/>
</dbReference>
<sequence length="288" mass="33296">MARKKVKLDDSKDQDKKQPKKLKNQTPPRNKPKTKVQKNSLEENSESENPIIEKEPLETIETAKKFKNPNKKQIPKQNSPSTTDADLEEDHGLKGDEAVLFEFLLHQNRPYSLINIYDNLRGAIKKPQLQKTLDKLVEKKKVLVKEYGKVKIFLVNQMLIPELSEIELEELDTQISELNNEVEIGGNEVKDLQDRLKELKNGLSMEEIERQIEENRKVWSQLEMEIKDIECAGCVSVDIAKDIEGKLKTLQVEEKKRLRVWNELMTGMAEIFDVPTKKIKELIGIDVD</sequence>
<evidence type="ECO:0000256" key="1">
    <source>
        <dbReference type="ARBA" id="ARBA00004123"/>
    </source>
</evidence>
<dbReference type="InterPro" id="IPR010776">
    <property type="entry name" value="Hop2_WH_dom"/>
</dbReference>
<evidence type="ECO:0000313" key="10">
    <source>
        <dbReference type="Proteomes" id="UP000187209"/>
    </source>
</evidence>
<feature type="region of interest" description="Disordered" evidence="7">
    <location>
        <begin position="1"/>
        <end position="89"/>
    </location>
</feature>
<evidence type="ECO:0000256" key="4">
    <source>
        <dbReference type="ARBA" id="ARBA00023242"/>
    </source>
</evidence>
<dbReference type="PANTHER" id="PTHR15938:SF0">
    <property type="entry name" value="HOMOLOGOUS-PAIRING PROTEIN 2 HOMOLOG"/>
    <property type="match status" value="1"/>
</dbReference>
<keyword evidence="5" id="KW-0469">Meiosis</keyword>
<evidence type="ECO:0000256" key="7">
    <source>
        <dbReference type="SAM" id="MobiDB-lite"/>
    </source>
</evidence>
<keyword evidence="3" id="KW-0233">DNA recombination</keyword>
<dbReference type="InterPro" id="IPR036388">
    <property type="entry name" value="WH-like_DNA-bd_sf"/>
</dbReference>
<dbReference type="PANTHER" id="PTHR15938">
    <property type="entry name" value="TBP-1 INTERACTING PROTEIN"/>
    <property type="match status" value="1"/>
</dbReference>
<evidence type="ECO:0000313" key="9">
    <source>
        <dbReference type="EMBL" id="OMJ76194.1"/>
    </source>
</evidence>
<accession>A0A1R2BHJ1</accession>
<dbReference type="GO" id="GO:0000709">
    <property type="term" value="P:meiotic joint molecule formation"/>
    <property type="evidence" value="ECO:0007669"/>
    <property type="project" value="TreeGrafter"/>
</dbReference>
<proteinExistence type="inferred from homology"/>
<dbReference type="GO" id="GO:0000794">
    <property type="term" value="C:condensed nuclear chromosome"/>
    <property type="evidence" value="ECO:0007669"/>
    <property type="project" value="TreeGrafter"/>
</dbReference>
<dbReference type="GO" id="GO:0007129">
    <property type="term" value="P:homologous chromosome pairing at meiosis"/>
    <property type="evidence" value="ECO:0007669"/>
    <property type="project" value="TreeGrafter"/>
</dbReference>
<reference evidence="9 10" key="1">
    <citation type="submission" date="2016-11" db="EMBL/GenBank/DDBJ databases">
        <title>The macronuclear genome of Stentor coeruleus: a giant cell with tiny introns.</title>
        <authorList>
            <person name="Slabodnick M."/>
            <person name="Ruby J.G."/>
            <person name="Reiff S.B."/>
            <person name="Swart E.C."/>
            <person name="Gosai S."/>
            <person name="Prabakaran S."/>
            <person name="Witkowska E."/>
            <person name="Larue G.E."/>
            <person name="Fisher S."/>
            <person name="Freeman R.M."/>
            <person name="Gunawardena J."/>
            <person name="Chu W."/>
            <person name="Stover N.A."/>
            <person name="Gregory B.D."/>
            <person name="Nowacki M."/>
            <person name="Derisi J."/>
            <person name="Roy S.W."/>
            <person name="Marshall W.F."/>
            <person name="Sood P."/>
        </authorList>
    </citation>
    <scope>NUCLEOTIDE SEQUENCE [LARGE SCALE GENOMIC DNA]</scope>
    <source>
        <strain evidence="9">WM001</strain>
    </source>
</reference>
<keyword evidence="10" id="KW-1185">Reference proteome</keyword>
<evidence type="ECO:0000256" key="3">
    <source>
        <dbReference type="ARBA" id="ARBA00023172"/>
    </source>
</evidence>
<organism evidence="9 10">
    <name type="scientific">Stentor coeruleus</name>
    <dbReference type="NCBI Taxonomy" id="5963"/>
    <lineage>
        <taxon>Eukaryota</taxon>
        <taxon>Sar</taxon>
        <taxon>Alveolata</taxon>
        <taxon>Ciliophora</taxon>
        <taxon>Postciliodesmatophora</taxon>
        <taxon>Heterotrichea</taxon>
        <taxon>Heterotrichida</taxon>
        <taxon>Stentoridae</taxon>
        <taxon>Stentor</taxon>
    </lineage>
</organism>